<feature type="non-terminal residue" evidence="2">
    <location>
        <position position="71"/>
    </location>
</feature>
<accession>A0A9N8W2K2</accession>
<name>A0A9N8W2K2_9GLOM</name>
<reference evidence="2" key="1">
    <citation type="submission" date="2021-06" db="EMBL/GenBank/DDBJ databases">
        <authorList>
            <person name="Kallberg Y."/>
            <person name="Tangrot J."/>
            <person name="Rosling A."/>
        </authorList>
    </citation>
    <scope>NUCLEOTIDE SEQUENCE</scope>
    <source>
        <strain evidence="2">MA453B</strain>
    </source>
</reference>
<dbReference type="Proteomes" id="UP000789405">
    <property type="component" value="Unassembled WGS sequence"/>
</dbReference>
<proteinExistence type="predicted"/>
<dbReference type="OrthoDB" id="2149705at2759"/>
<evidence type="ECO:0000313" key="2">
    <source>
        <dbReference type="EMBL" id="CAG8474882.1"/>
    </source>
</evidence>
<evidence type="ECO:0000256" key="1">
    <source>
        <dbReference type="SAM" id="Phobius"/>
    </source>
</evidence>
<dbReference type="EMBL" id="CAJVPY010000469">
    <property type="protein sequence ID" value="CAG8474882.1"/>
    <property type="molecule type" value="Genomic_DNA"/>
</dbReference>
<keyword evidence="1" id="KW-0812">Transmembrane</keyword>
<gene>
    <name evidence="2" type="ORF">DERYTH_LOCUS1636</name>
</gene>
<protein>
    <submittedName>
        <fullName evidence="2">6203_t:CDS:1</fullName>
    </submittedName>
</protein>
<comment type="caution">
    <text evidence="2">The sequence shown here is derived from an EMBL/GenBank/DDBJ whole genome shotgun (WGS) entry which is preliminary data.</text>
</comment>
<organism evidence="2 3">
    <name type="scientific">Dentiscutata erythropus</name>
    <dbReference type="NCBI Taxonomy" id="1348616"/>
    <lineage>
        <taxon>Eukaryota</taxon>
        <taxon>Fungi</taxon>
        <taxon>Fungi incertae sedis</taxon>
        <taxon>Mucoromycota</taxon>
        <taxon>Glomeromycotina</taxon>
        <taxon>Glomeromycetes</taxon>
        <taxon>Diversisporales</taxon>
        <taxon>Gigasporaceae</taxon>
        <taxon>Dentiscutata</taxon>
    </lineage>
</organism>
<evidence type="ECO:0000313" key="3">
    <source>
        <dbReference type="Proteomes" id="UP000789405"/>
    </source>
</evidence>
<feature type="transmembrane region" description="Helical" evidence="1">
    <location>
        <begin position="44"/>
        <end position="65"/>
    </location>
</feature>
<keyword evidence="1" id="KW-0472">Membrane</keyword>
<keyword evidence="1" id="KW-1133">Transmembrane helix</keyword>
<dbReference type="AlphaFoldDB" id="A0A9N8W2K2"/>
<keyword evidence="3" id="KW-1185">Reference proteome</keyword>
<sequence>MIRLWHDDNIHNPPGGVFTIFKEEYANYIFKYIPKNDVRISVGAVRIVHLTLGSIITFLLAFSLTQQLEKL</sequence>